<proteinExistence type="predicted"/>
<evidence type="ECO:0000256" key="1">
    <source>
        <dbReference type="SAM" id="MobiDB-lite"/>
    </source>
</evidence>
<evidence type="ECO:0000313" key="3">
    <source>
        <dbReference type="Proteomes" id="UP000830482"/>
    </source>
</evidence>
<keyword evidence="3" id="KW-1185">Reference proteome</keyword>
<accession>A0ABY4CEW7</accession>
<organism evidence="2 3">
    <name type="scientific">Circoviridae sp</name>
    <dbReference type="NCBI Taxonomy" id="1954248"/>
    <lineage>
        <taxon>Viruses</taxon>
        <taxon>Monodnaviria</taxon>
        <taxon>Shotokuvirae</taxon>
        <taxon>Cressdnaviricota</taxon>
        <taxon>Arfiviricetes</taxon>
        <taxon>Rohanvirales</taxon>
        <taxon>Nenyaviridae</taxon>
        <taxon>Galvornvirus</taxon>
        <taxon>Galvornvirus isengard</taxon>
    </lineage>
</organism>
<reference evidence="2" key="1">
    <citation type="submission" date="2020-10" db="EMBL/GenBank/DDBJ databases">
        <authorList>
            <person name="Malki K."/>
            <person name="Breitbart M."/>
        </authorList>
    </citation>
    <scope>NUCLEOTIDE SEQUENCE</scope>
    <source>
        <strain evidence="2">CtVGY598</strain>
    </source>
</reference>
<evidence type="ECO:0000313" key="2">
    <source>
        <dbReference type="EMBL" id="UOF80448.1"/>
    </source>
</evidence>
<feature type="region of interest" description="Disordered" evidence="1">
    <location>
        <begin position="34"/>
        <end position="80"/>
    </location>
</feature>
<name>A0ABY4CEW7_9VIRU</name>
<sequence>MDITPRNIHFEDEEHPLGIIANLAAQINTERQYGFPDYGPQMPRSYRTPTGATHTRFGPERSERGSLRGSRTSGQNGSSEVGADLVTNCVLGEPNLSLLPYPKPALTNLGDSMGYGLRTHVRIYCKGAKICRLFWRNPSNAAHVTGGPYVMHYCLIQMNKDKSISDTISGEPDRKYSGLSLFEKFFRDYSESNDTWRTFEDEETWPQPLQADWKMYKNCNNINPNNGMFKLLMRKRFMLECPTSFSQQNLAGRTRTGAREVKMYKKLPHLVTWEDKANATPERPIYELWWGYPTSPAQNVNVAGGTEGSYNHYFTCATNTMYFKDVGHA</sequence>
<dbReference type="EMBL" id="MW202688">
    <property type="protein sequence ID" value="UOF80448.1"/>
    <property type="molecule type" value="Genomic_DNA"/>
</dbReference>
<protein>
    <submittedName>
        <fullName evidence="2">Capsid protein</fullName>
    </submittedName>
</protein>
<feature type="compositionally biased region" description="Basic and acidic residues" evidence="1">
    <location>
        <begin position="57"/>
        <end position="66"/>
    </location>
</feature>
<dbReference type="Proteomes" id="UP000830482">
    <property type="component" value="Chromosome"/>
</dbReference>